<evidence type="ECO:0000259" key="11">
    <source>
        <dbReference type="Pfam" id="PF09813"/>
    </source>
</evidence>
<evidence type="ECO:0000256" key="7">
    <source>
        <dbReference type="ARBA" id="ARBA00023128"/>
    </source>
</evidence>
<dbReference type="HOGENOM" id="CLU_153999_2_0_1"/>
<dbReference type="STRING" id="1182543.W9X1S2"/>
<dbReference type="EMBL" id="AMGX01000003">
    <property type="protein sequence ID" value="EXJ74148.1"/>
    <property type="molecule type" value="Genomic_DNA"/>
</dbReference>
<evidence type="ECO:0000256" key="4">
    <source>
        <dbReference type="ARBA" id="ARBA00011351"/>
    </source>
</evidence>
<feature type="compositionally biased region" description="Polar residues" evidence="10">
    <location>
        <begin position="127"/>
        <end position="138"/>
    </location>
</feature>
<dbReference type="InterPro" id="IPR018628">
    <property type="entry name" value="Coa3_CC"/>
</dbReference>
<evidence type="ECO:0000256" key="9">
    <source>
        <dbReference type="RuleBase" id="RU367056"/>
    </source>
</evidence>
<accession>W9X1S2</accession>
<evidence type="ECO:0000256" key="5">
    <source>
        <dbReference type="ARBA" id="ARBA00022692"/>
    </source>
</evidence>
<dbReference type="GO" id="GO:0005743">
    <property type="term" value="C:mitochondrial inner membrane"/>
    <property type="evidence" value="ECO:0007669"/>
    <property type="project" value="UniProtKB-UniRule"/>
</dbReference>
<proteinExistence type="inferred from homology"/>
<comment type="function">
    <text evidence="1 9">Required for assembly of cytochrome c oxidase (complex IV).</text>
</comment>
<evidence type="ECO:0000256" key="2">
    <source>
        <dbReference type="ARBA" id="ARBA00004304"/>
    </source>
</evidence>
<keyword evidence="7 9" id="KW-0496">Mitochondrion</keyword>
<comment type="similarity">
    <text evidence="3 9">Belongs to the COA3 family.</text>
</comment>
<dbReference type="Pfam" id="PF09813">
    <property type="entry name" value="Coa3_cc"/>
    <property type="match status" value="1"/>
</dbReference>
<reference evidence="12 13" key="1">
    <citation type="submission" date="2013-03" db="EMBL/GenBank/DDBJ databases">
        <title>The Genome Sequence of Cladophialophora psammophila CBS 110553.</title>
        <authorList>
            <consortium name="The Broad Institute Genomics Platform"/>
            <person name="Cuomo C."/>
            <person name="de Hoog S."/>
            <person name="Gorbushina A."/>
            <person name="Walker B."/>
            <person name="Young S.K."/>
            <person name="Zeng Q."/>
            <person name="Gargeya S."/>
            <person name="Fitzgerald M."/>
            <person name="Haas B."/>
            <person name="Abouelleil A."/>
            <person name="Allen A.W."/>
            <person name="Alvarado L."/>
            <person name="Arachchi H.M."/>
            <person name="Berlin A.M."/>
            <person name="Chapman S.B."/>
            <person name="Gainer-Dewar J."/>
            <person name="Goldberg J."/>
            <person name="Griggs A."/>
            <person name="Gujja S."/>
            <person name="Hansen M."/>
            <person name="Howarth C."/>
            <person name="Imamovic A."/>
            <person name="Ireland A."/>
            <person name="Larimer J."/>
            <person name="McCowan C."/>
            <person name="Murphy C."/>
            <person name="Pearson M."/>
            <person name="Poon T.W."/>
            <person name="Priest M."/>
            <person name="Roberts A."/>
            <person name="Saif S."/>
            <person name="Shea T."/>
            <person name="Sisk P."/>
            <person name="Sykes S."/>
            <person name="Wortman J."/>
            <person name="Nusbaum C."/>
            <person name="Birren B."/>
        </authorList>
    </citation>
    <scope>NUCLEOTIDE SEQUENCE [LARGE SCALE GENOMIC DNA]</scope>
    <source>
        <strain evidence="12 13">CBS 110553</strain>
    </source>
</reference>
<feature type="region of interest" description="Disordered" evidence="10">
    <location>
        <begin position="112"/>
        <end position="138"/>
    </location>
</feature>
<keyword evidence="6 9" id="KW-1133">Transmembrane helix</keyword>
<name>W9X1S2_9EURO</name>
<comment type="caution">
    <text evidence="12">The sequence shown here is derived from an EMBL/GenBank/DDBJ whole genome shotgun (WGS) entry which is preliminary data.</text>
</comment>
<dbReference type="GO" id="GO:0033617">
    <property type="term" value="P:mitochondrial respiratory chain complex IV assembly"/>
    <property type="evidence" value="ECO:0007669"/>
    <property type="project" value="UniProtKB-UniRule"/>
</dbReference>
<keyword evidence="13" id="KW-1185">Reference proteome</keyword>
<dbReference type="eggNOG" id="ENOG502SEY5">
    <property type="taxonomic scope" value="Eukaryota"/>
</dbReference>
<dbReference type="Proteomes" id="UP000019471">
    <property type="component" value="Unassembled WGS sequence"/>
</dbReference>
<evidence type="ECO:0000256" key="6">
    <source>
        <dbReference type="ARBA" id="ARBA00022989"/>
    </source>
</evidence>
<dbReference type="RefSeq" id="XP_007741248.1">
    <property type="nucleotide sequence ID" value="XM_007743058.1"/>
</dbReference>
<dbReference type="InterPro" id="IPR041752">
    <property type="entry name" value="Coa3"/>
</dbReference>
<gene>
    <name evidence="12" type="ORF">A1O5_02442</name>
</gene>
<keyword evidence="9" id="KW-0999">Mitochondrion inner membrane</keyword>
<evidence type="ECO:0000256" key="3">
    <source>
        <dbReference type="ARBA" id="ARBA00007035"/>
    </source>
</evidence>
<dbReference type="AlphaFoldDB" id="W9X1S2"/>
<comment type="subcellular location">
    <subcellularLocation>
        <location evidence="2">Mitochondrion membrane</location>
        <topology evidence="2">Single-pass membrane protein</topology>
    </subcellularLocation>
</comment>
<organism evidence="12 13">
    <name type="scientific">Cladophialophora psammophila CBS 110553</name>
    <dbReference type="NCBI Taxonomy" id="1182543"/>
    <lineage>
        <taxon>Eukaryota</taxon>
        <taxon>Fungi</taxon>
        <taxon>Dikarya</taxon>
        <taxon>Ascomycota</taxon>
        <taxon>Pezizomycotina</taxon>
        <taxon>Eurotiomycetes</taxon>
        <taxon>Chaetothyriomycetidae</taxon>
        <taxon>Chaetothyriales</taxon>
        <taxon>Herpotrichiellaceae</taxon>
        <taxon>Cladophialophora</taxon>
    </lineage>
</organism>
<evidence type="ECO:0000256" key="1">
    <source>
        <dbReference type="ARBA" id="ARBA00003064"/>
    </source>
</evidence>
<dbReference type="PANTHER" id="PTHR15642">
    <property type="entry name" value="CYTOCHROME C OXIDASE ASSEMBLY FACTOR 3, MITOCHONDRIAL"/>
    <property type="match status" value="1"/>
</dbReference>
<feature type="domain" description="Cytochrome c oxidase assembly factor 3 mitochondrial coiled-coil" evidence="11">
    <location>
        <begin position="63"/>
        <end position="103"/>
    </location>
</feature>
<dbReference type="GeneID" id="19187175"/>
<dbReference type="OrthoDB" id="10018333at2759"/>
<dbReference type="PANTHER" id="PTHR15642:SF3">
    <property type="entry name" value="CYTOCHROME C OXIDASE ASSEMBLY FACTOR 3 HOMOLOG, MITOCHONDRIAL"/>
    <property type="match status" value="1"/>
</dbReference>
<keyword evidence="5 9" id="KW-0812">Transmembrane</keyword>
<evidence type="ECO:0000313" key="12">
    <source>
        <dbReference type="EMBL" id="EXJ74148.1"/>
    </source>
</evidence>
<sequence>MLQTYDCFLLDEHSTETVIRPCPPPHRRLKIRIGSMHSSLPLRAGLLKRSSYYNSDYRSGAALLRARRPYLVKNTLTGIAIFGFAIGVFAFTLRAVGQETFDDVIVPSDTDAVAPNSSPAETARLQPIQNQSPKTPTA</sequence>
<evidence type="ECO:0000256" key="8">
    <source>
        <dbReference type="ARBA" id="ARBA00023136"/>
    </source>
</evidence>
<evidence type="ECO:0000256" key="10">
    <source>
        <dbReference type="SAM" id="MobiDB-lite"/>
    </source>
</evidence>
<protein>
    <recommendedName>
        <fullName evidence="9">Cytochrome c oxidase assembly factor 3</fullName>
    </recommendedName>
</protein>
<evidence type="ECO:0000313" key="13">
    <source>
        <dbReference type="Proteomes" id="UP000019471"/>
    </source>
</evidence>
<comment type="subunit">
    <text evidence="4 9">Component of 250-400 kDa complexes called cytochrome oxidase assembly intermediates or COA complexes.</text>
</comment>
<keyword evidence="8 9" id="KW-0472">Membrane</keyword>
<feature type="transmembrane region" description="Helical" evidence="9">
    <location>
        <begin position="75"/>
        <end position="93"/>
    </location>
</feature>